<dbReference type="EMBL" id="ML119792">
    <property type="protein sequence ID" value="RPA74370.1"/>
    <property type="molecule type" value="Genomic_DNA"/>
</dbReference>
<evidence type="ECO:0000313" key="2">
    <source>
        <dbReference type="EMBL" id="RPA74370.1"/>
    </source>
</evidence>
<feature type="region of interest" description="Disordered" evidence="1">
    <location>
        <begin position="201"/>
        <end position="259"/>
    </location>
</feature>
<proteinExistence type="predicted"/>
<reference evidence="2 3" key="1">
    <citation type="journal article" date="2018" name="Nat. Ecol. Evol.">
        <title>Pezizomycetes genomes reveal the molecular basis of ectomycorrhizal truffle lifestyle.</title>
        <authorList>
            <person name="Murat C."/>
            <person name="Payen T."/>
            <person name="Noel B."/>
            <person name="Kuo A."/>
            <person name="Morin E."/>
            <person name="Chen J."/>
            <person name="Kohler A."/>
            <person name="Krizsan K."/>
            <person name="Balestrini R."/>
            <person name="Da Silva C."/>
            <person name="Montanini B."/>
            <person name="Hainaut M."/>
            <person name="Levati E."/>
            <person name="Barry K.W."/>
            <person name="Belfiori B."/>
            <person name="Cichocki N."/>
            <person name="Clum A."/>
            <person name="Dockter R.B."/>
            <person name="Fauchery L."/>
            <person name="Guy J."/>
            <person name="Iotti M."/>
            <person name="Le Tacon F."/>
            <person name="Lindquist E.A."/>
            <person name="Lipzen A."/>
            <person name="Malagnac F."/>
            <person name="Mello A."/>
            <person name="Molinier V."/>
            <person name="Miyauchi S."/>
            <person name="Poulain J."/>
            <person name="Riccioni C."/>
            <person name="Rubini A."/>
            <person name="Sitrit Y."/>
            <person name="Splivallo R."/>
            <person name="Traeger S."/>
            <person name="Wang M."/>
            <person name="Zifcakova L."/>
            <person name="Wipf D."/>
            <person name="Zambonelli A."/>
            <person name="Paolocci F."/>
            <person name="Nowrousian M."/>
            <person name="Ottonello S."/>
            <person name="Baldrian P."/>
            <person name="Spatafora J.W."/>
            <person name="Henrissat B."/>
            <person name="Nagy L.G."/>
            <person name="Aury J.M."/>
            <person name="Wincker P."/>
            <person name="Grigoriev I.V."/>
            <person name="Bonfante P."/>
            <person name="Martin F.M."/>
        </authorList>
    </citation>
    <scope>NUCLEOTIDE SEQUENCE [LARGE SCALE GENOMIC DNA]</scope>
    <source>
        <strain evidence="2 3">RN42</strain>
    </source>
</reference>
<feature type="compositionally biased region" description="Polar residues" evidence="1">
    <location>
        <begin position="209"/>
        <end position="223"/>
    </location>
</feature>
<evidence type="ECO:0000313" key="3">
    <source>
        <dbReference type="Proteomes" id="UP000275078"/>
    </source>
</evidence>
<name>A0A3N4HRF4_ASCIM</name>
<evidence type="ECO:0000256" key="1">
    <source>
        <dbReference type="SAM" id="MobiDB-lite"/>
    </source>
</evidence>
<feature type="compositionally biased region" description="Basic residues" evidence="1">
    <location>
        <begin position="224"/>
        <end position="235"/>
    </location>
</feature>
<gene>
    <name evidence="2" type="ORF">BJ508DRAFT_340238</name>
</gene>
<dbReference type="Proteomes" id="UP000275078">
    <property type="component" value="Unassembled WGS sequence"/>
</dbReference>
<organism evidence="2 3">
    <name type="scientific">Ascobolus immersus RN42</name>
    <dbReference type="NCBI Taxonomy" id="1160509"/>
    <lineage>
        <taxon>Eukaryota</taxon>
        <taxon>Fungi</taxon>
        <taxon>Dikarya</taxon>
        <taxon>Ascomycota</taxon>
        <taxon>Pezizomycotina</taxon>
        <taxon>Pezizomycetes</taxon>
        <taxon>Pezizales</taxon>
        <taxon>Ascobolaceae</taxon>
        <taxon>Ascobolus</taxon>
    </lineage>
</organism>
<dbReference type="OrthoDB" id="5305647at2759"/>
<accession>A0A3N4HRF4</accession>
<dbReference type="AlphaFoldDB" id="A0A3N4HRF4"/>
<dbReference type="Gene3D" id="3.30.160.60">
    <property type="entry name" value="Classic Zinc Finger"/>
    <property type="match status" value="1"/>
</dbReference>
<protein>
    <submittedName>
        <fullName evidence="2">Uncharacterized protein</fullName>
    </submittedName>
</protein>
<sequence>MSTHTSSPKFDRRATLLLPNDFTSTYFLTRETPYVNPVTTFEQFVHANAFDDQGTRTTTGHATFGAQQPLFQHPAAPNTGDNLGYLTQTATFDSDSWIDPGTANDASTSWSNINNFGNGSHMTQPSADFGSGQNQQLPSGYEFGPLADENVLLGFAQAGFSFGYFGNTPDGLHHDVINNGPPAPQPVESPSLQMPIHYPVPPVEAAPSTPASITPRPVQQNQQPKRRSRGPRKIGRFPCPHHDCKRNQPAPGRAFTRQDNLRAHLRQVHEEYHAKQKGGRRPKA</sequence>
<keyword evidence="3" id="KW-1185">Reference proteome</keyword>